<evidence type="ECO:0000313" key="1">
    <source>
        <dbReference type="EMBL" id="CAB3998405.1"/>
    </source>
</evidence>
<dbReference type="AlphaFoldDB" id="A0A7D9E294"/>
<dbReference type="PROSITE" id="PS50878">
    <property type="entry name" value="RT_POL"/>
    <property type="match status" value="1"/>
</dbReference>
<accession>A0A7D9E294</accession>
<organism evidence="1 2">
    <name type="scientific">Paramuricea clavata</name>
    <name type="common">Red gorgonian</name>
    <name type="synonym">Violescent sea-whip</name>
    <dbReference type="NCBI Taxonomy" id="317549"/>
    <lineage>
        <taxon>Eukaryota</taxon>
        <taxon>Metazoa</taxon>
        <taxon>Cnidaria</taxon>
        <taxon>Anthozoa</taxon>
        <taxon>Octocorallia</taxon>
        <taxon>Malacalcyonacea</taxon>
        <taxon>Plexauridae</taxon>
        <taxon>Paramuricea</taxon>
    </lineage>
</organism>
<keyword evidence="2" id="KW-1185">Reference proteome</keyword>
<sequence>HRFVPTKNVKDANSPPWIDGEVMHFIRKKYSALRNIANATLTIAKRKLRKISQTIKYLVKRKHRDYLLKIQDSFQDNPRLFWSYHKAVFHHRSTQTPTITYKGKLAKTPSDKAELFNSYFSSVFQPSRPNQHQTSTFSSSQLRTDTQLQEIELSEHDVANCLKNLDPFKASGPDGIPARLLKECSQQIAPSLCSLFNLSLHLVGFLPSGNQQTSHQFIKKIRRSQRKTIGPFRYCQLSVKFHDHILHHISQAQHGFLRKRSCVTQLLSVFHTIGHDLDKNIQTDVLYVDFAKAFDSVDHAIVLEKLRGYGVAGSVLGWFADYLNGRTQRVVVDGVASTWSPVTSGVPQGSILGPLLFVIFINDLPDVVQNGTATALYADDTKLHNTITSTDDCKCLQQSLTNLNCWSVQNNIRFNSSKCKVLTITRKKTPVTYDYKLGTESLTRVDSEKDLGVITSSGLSWELQINCVISKANKMLGVLKRTCTQLTDIKARRTLYLTHVKSQLCYASEVWSPVNNIQLSKRIERVQRRATRWIMISRRGELSYKERLLALDLLPLTFDREVKDLVYLYKALFGYVNVDVSNCVSFVSHGRTRLSNTSKYILQ</sequence>
<comment type="caution">
    <text evidence="1">The sequence shown here is derived from an EMBL/GenBank/DDBJ whole genome shotgun (WGS) entry which is preliminary data.</text>
</comment>
<gene>
    <name evidence="1" type="ORF">PACLA_8A022563</name>
</gene>
<feature type="non-terminal residue" evidence="1">
    <location>
        <position position="603"/>
    </location>
</feature>
<dbReference type="Pfam" id="PF00078">
    <property type="entry name" value="RVT_1"/>
    <property type="match status" value="1"/>
</dbReference>
<dbReference type="OrthoDB" id="5954387at2759"/>
<dbReference type="CDD" id="cd01650">
    <property type="entry name" value="RT_nLTR_like"/>
    <property type="match status" value="1"/>
</dbReference>
<proteinExistence type="predicted"/>
<reference evidence="1" key="1">
    <citation type="submission" date="2020-04" db="EMBL/GenBank/DDBJ databases">
        <authorList>
            <person name="Alioto T."/>
            <person name="Alioto T."/>
            <person name="Gomez Garrido J."/>
        </authorList>
    </citation>
    <scope>NUCLEOTIDE SEQUENCE</scope>
    <source>
        <strain evidence="1">A484AB</strain>
    </source>
</reference>
<evidence type="ECO:0000313" key="2">
    <source>
        <dbReference type="Proteomes" id="UP001152795"/>
    </source>
</evidence>
<feature type="non-terminal residue" evidence="1">
    <location>
        <position position="1"/>
    </location>
</feature>
<dbReference type="PANTHER" id="PTHR33332">
    <property type="entry name" value="REVERSE TRANSCRIPTASE DOMAIN-CONTAINING PROTEIN"/>
    <property type="match status" value="1"/>
</dbReference>
<dbReference type="Proteomes" id="UP001152795">
    <property type="component" value="Unassembled WGS sequence"/>
</dbReference>
<name>A0A7D9E294_PARCT</name>
<protein>
    <submittedName>
        <fullName evidence="1">Uncharacterized protein</fullName>
    </submittedName>
</protein>
<dbReference type="EMBL" id="CACRXK020003345">
    <property type="protein sequence ID" value="CAB3998405.1"/>
    <property type="molecule type" value="Genomic_DNA"/>
</dbReference>
<dbReference type="InterPro" id="IPR000477">
    <property type="entry name" value="RT_dom"/>
</dbReference>